<organism evidence="1 2">
    <name type="scientific">Racocetra persica</name>
    <dbReference type="NCBI Taxonomy" id="160502"/>
    <lineage>
        <taxon>Eukaryota</taxon>
        <taxon>Fungi</taxon>
        <taxon>Fungi incertae sedis</taxon>
        <taxon>Mucoromycota</taxon>
        <taxon>Glomeromycotina</taxon>
        <taxon>Glomeromycetes</taxon>
        <taxon>Diversisporales</taxon>
        <taxon>Gigasporaceae</taxon>
        <taxon>Racocetra</taxon>
    </lineage>
</organism>
<protein>
    <submittedName>
        <fullName evidence="1">13511_t:CDS:1</fullName>
    </submittedName>
</protein>
<feature type="non-terminal residue" evidence="1">
    <location>
        <position position="1"/>
    </location>
</feature>
<proteinExistence type="predicted"/>
<evidence type="ECO:0000313" key="1">
    <source>
        <dbReference type="EMBL" id="CAG8848830.1"/>
    </source>
</evidence>
<name>A0ACA9SW86_9GLOM</name>
<accession>A0ACA9SW86</accession>
<sequence length="135" mass="16169">HITMDDFFTTLKTMKGQNIENFKQIISIDEQTAPIDPKEVATYISDNILVAINFKFNYKDKLPMRSEHISKFRYHCVQLLDRQKKPKKHEDPTKHRDHLPMQRFHCRGWLTLTIDTEKNQIEVELVHEYHAEYAD</sequence>
<dbReference type="Proteomes" id="UP000789920">
    <property type="component" value="Unassembled WGS sequence"/>
</dbReference>
<reference evidence="1" key="1">
    <citation type="submission" date="2021-06" db="EMBL/GenBank/DDBJ databases">
        <authorList>
            <person name="Kallberg Y."/>
            <person name="Tangrot J."/>
            <person name="Rosling A."/>
        </authorList>
    </citation>
    <scope>NUCLEOTIDE SEQUENCE</scope>
    <source>
        <strain evidence="1">MA461A</strain>
    </source>
</reference>
<feature type="non-terminal residue" evidence="1">
    <location>
        <position position="135"/>
    </location>
</feature>
<keyword evidence="2" id="KW-1185">Reference proteome</keyword>
<gene>
    <name evidence="1" type="ORF">RPERSI_LOCUS35311</name>
</gene>
<evidence type="ECO:0000313" key="2">
    <source>
        <dbReference type="Proteomes" id="UP000789920"/>
    </source>
</evidence>
<comment type="caution">
    <text evidence="1">The sequence shown here is derived from an EMBL/GenBank/DDBJ whole genome shotgun (WGS) entry which is preliminary data.</text>
</comment>
<dbReference type="EMBL" id="CAJVQC010162556">
    <property type="protein sequence ID" value="CAG8848830.1"/>
    <property type="molecule type" value="Genomic_DNA"/>
</dbReference>